<feature type="compositionally biased region" description="Polar residues" evidence="1">
    <location>
        <begin position="111"/>
        <end position="120"/>
    </location>
</feature>
<sequence>MSNEGEDMQGLNNLGEELRLIDFKARSQASIYIGEEQRGKEMQAPPSTEGSLLRVPLNMATQALGKQAKIGVGLDSLDEQAARTRKATTGLGTDLDNLGEQAIRAREAATSLGSNNQGSLGEQAARSREATTLGPCKRGSGIGISWAS</sequence>
<keyword evidence="3" id="KW-1185">Reference proteome</keyword>
<accession>A0ABC8UUL4</accession>
<name>A0ABC8UUL4_9AQUA</name>
<dbReference type="Proteomes" id="UP001642360">
    <property type="component" value="Unassembled WGS sequence"/>
</dbReference>
<gene>
    <name evidence="2" type="ORF">ILEXP_LOCUS55128</name>
</gene>
<dbReference type="EMBL" id="CAUOFW020009069">
    <property type="protein sequence ID" value="CAK9184783.1"/>
    <property type="molecule type" value="Genomic_DNA"/>
</dbReference>
<comment type="caution">
    <text evidence="2">The sequence shown here is derived from an EMBL/GenBank/DDBJ whole genome shotgun (WGS) entry which is preliminary data.</text>
</comment>
<feature type="region of interest" description="Disordered" evidence="1">
    <location>
        <begin position="108"/>
        <end position="148"/>
    </location>
</feature>
<evidence type="ECO:0000313" key="2">
    <source>
        <dbReference type="EMBL" id="CAK9184783.1"/>
    </source>
</evidence>
<reference evidence="2 3" key="1">
    <citation type="submission" date="2024-02" db="EMBL/GenBank/DDBJ databases">
        <authorList>
            <person name="Vignale AGUSTIN F."/>
            <person name="Sosa J E."/>
            <person name="Modenutti C."/>
        </authorList>
    </citation>
    <scope>NUCLEOTIDE SEQUENCE [LARGE SCALE GENOMIC DNA]</scope>
</reference>
<evidence type="ECO:0000313" key="3">
    <source>
        <dbReference type="Proteomes" id="UP001642360"/>
    </source>
</evidence>
<proteinExistence type="predicted"/>
<dbReference type="AlphaFoldDB" id="A0ABC8UUL4"/>
<evidence type="ECO:0000256" key="1">
    <source>
        <dbReference type="SAM" id="MobiDB-lite"/>
    </source>
</evidence>
<protein>
    <submittedName>
        <fullName evidence="2">Uncharacterized protein</fullName>
    </submittedName>
</protein>
<organism evidence="2 3">
    <name type="scientific">Ilex paraguariensis</name>
    <name type="common">yerba mate</name>
    <dbReference type="NCBI Taxonomy" id="185542"/>
    <lineage>
        <taxon>Eukaryota</taxon>
        <taxon>Viridiplantae</taxon>
        <taxon>Streptophyta</taxon>
        <taxon>Embryophyta</taxon>
        <taxon>Tracheophyta</taxon>
        <taxon>Spermatophyta</taxon>
        <taxon>Magnoliopsida</taxon>
        <taxon>eudicotyledons</taxon>
        <taxon>Gunneridae</taxon>
        <taxon>Pentapetalae</taxon>
        <taxon>asterids</taxon>
        <taxon>campanulids</taxon>
        <taxon>Aquifoliales</taxon>
        <taxon>Aquifoliaceae</taxon>
        <taxon>Ilex</taxon>
    </lineage>
</organism>